<keyword evidence="2" id="KW-1185">Reference proteome</keyword>
<reference evidence="1 2" key="1">
    <citation type="submission" date="2019-02" db="EMBL/GenBank/DDBJ databases">
        <title>Deep-cultivation of Planctomycetes and their phenomic and genomic characterization uncovers novel biology.</title>
        <authorList>
            <person name="Wiegand S."/>
            <person name="Jogler M."/>
            <person name="Boedeker C."/>
            <person name="Pinto D."/>
            <person name="Vollmers J."/>
            <person name="Rivas-Marin E."/>
            <person name="Kohn T."/>
            <person name="Peeters S.H."/>
            <person name="Heuer A."/>
            <person name="Rast P."/>
            <person name="Oberbeckmann S."/>
            <person name="Bunk B."/>
            <person name="Jeske O."/>
            <person name="Meyerdierks A."/>
            <person name="Storesund J.E."/>
            <person name="Kallscheuer N."/>
            <person name="Luecker S."/>
            <person name="Lage O.M."/>
            <person name="Pohl T."/>
            <person name="Merkel B.J."/>
            <person name="Hornburger P."/>
            <person name="Mueller R.-W."/>
            <person name="Bruemmer F."/>
            <person name="Labrenz M."/>
            <person name="Spormann A.M."/>
            <person name="Op Den Camp H."/>
            <person name="Overmann J."/>
            <person name="Amann R."/>
            <person name="Jetten M.S.M."/>
            <person name="Mascher T."/>
            <person name="Medema M.H."/>
            <person name="Devos D.P."/>
            <person name="Kaster A.-K."/>
            <person name="Ovreas L."/>
            <person name="Rohde M."/>
            <person name="Galperin M.Y."/>
            <person name="Jogler C."/>
        </authorList>
    </citation>
    <scope>NUCLEOTIDE SEQUENCE [LARGE SCALE GENOMIC DNA]</scope>
    <source>
        <strain evidence="1 2">Pan54</strain>
    </source>
</reference>
<dbReference type="Proteomes" id="UP000316095">
    <property type="component" value="Unassembled WGS sequence"/>
</dbReference>
<protein>
    <submittedName>
        <fullName evidence="1">Uncharacterized protein</fullName>
    </submittedName>
</protein>
<evidence type="ECO:0000313" key="2">
    <source>
        <dbReference type="Proteomes" id="UP000316095"/>
    </source>
</evidence>
<accession>A0A5C5XMX3</accession>
<gene>
    <name evidence="1" type="ORF">Pan54_45800</name>
</gene>
<dbReference type="RefSeq" id="WP_242631397.1">
    <property type="nucleotide sequence ID" value="NZ_SJPG01000001.1"/>
</dbReference>
<proteinExistence type="predicted"/>
<organism evidence="1 2">
    <name type="scientific">Rubinisphaera italica</name>
    <dbReference type="NCBI Taxonomy" id="2527969"/>
    <lineage>
        <taxon>Bacteria</taxon>
        <taxon>Pseudomonadati</taxon>
        <taxon>Planctomycetota</taxon>
        <taxon>Planctomycetia</taxon>
        <taxon>Planctomycetales</taxon>
        <taxon>Planctomycetaceae</taxon>
        <taxon>Rubinisphaera</taxon>
    </lineage>
</organism>
<sequence>METTREGIAAIRRLSGDSVLRAQSLDQIAGELHKRTLRNNNQQDCSGKVDKSLKEQITMGFLKRIIRTNHRDGGIETQRSSFDHLSEEQLEHHLSISRYGSFKLTDAIRPSYNLDVVPSAGYRRDSYQDKDTGVEIPVILAAQSSERLIDLFIDLLDPLGDEVDLILETSHEQAAGVHRDLYRESIDLPVLKSTLFDHEDMLLNDGCTGIAVVNPKIPLEVQFDEHKLILLYGQDLFPFEAILRRHGLDCRKELKFITEAEHVHSSTSDYTEEFEQLCYRLGIES</sequence>
<dbReference type="AlphaFoldDB" id="A0A5C5XMX3"/>
<dbReference type="EMBL" id="SJPG01000001">
    <property type="protein sequence ID" value="TWT63821.1"/>
    <property type="molecule type" value="Genomic_DNA"/>
</dbReference>
<comment type="caution">
    <text evidence="1">The sequence shown here is derived from an EMBL/GenBank/DDBJ whole genome shotgun (WGS) entry which is preliminary data.</text>
</comment>
<evidence type="ECO:0000313" key="1">
    <source>
        <dbReference type="EMBL" id="TWT63821.1"/>
    </source>
</evidence>
<name>A0A5C5XMX3_9PLAN</name>